<feature type="transmembrane region" description="Helical" evidence="1">
    <location>
        <begin position="124"/>
        <end position="157"/>
    </location>
</feature>
<name>A0A4Q5LAP2_9BACT</name>
<keyword evidence="3" id="KW-1185">Reference proteome</keyword>
<evidence type="ECO:0000313" key="3">
    <source>
        <dbReference type="Proteomes" id="UP000294155"/>
    </source>
</evidence>
<evidence type="ECO:0000313" key="2">
    <source>
        <dbReference type="EMBL" id="RYU75471.1"/>
    </source>
</evidence>
<comment type="caution">
    <text evidence="2">The sequence shown here is derived from an EMBL/GenBank/DDBJ whole genome shotgun (WGS) entry which is preliminary data.</text>
</comment>
<dbReference type="PROSITE" id="PS51257">
    <property type="entry name" value="PROKAR_LIPOPROTEIN"/>
    <property type="match status" value="1"/>
</dbReference>
<proteinExistence type="predicted"/>
<keyword evidence="1" id="KW-0472">Membrane</keyword>
<dbReference type="EMBL" id="SEWE01000069">
    <property type="protein sequence ID" value="RYU75471.1"/>
    <property type="molecule type" value="Genomic_DNA"/>
</dbReference>
<gene>
    <name evidence="2" type="ORF">EWM57_19835</name>
</gene>
<keyword evidence="1" id="KW-1133">Transmembrane helix</keyword>
<dbReference type="RefSeq" id="WP_129923048.1">
    <property type="nucleotide sequence ID" value="NZ_SEWE01000069.1"/>
</dbReference>
<dbReference type="AlphaFoldDB" id="A0A4Q5LAP2"/>
<reference evidence="2 3" key="1">
    <citation type="submission" date="2019-02" db="EMBL/GenBank/DDBJ databases">
        <title>Bacterial novel species isolated from soil.</title>
        <authorList>
            <person name="Jung H.-Y."/>
        </authorList>
    </citation>
    <scope>NUCLEOTIDE SEQUENCE [LARGE SCALE GENOMIC DNA]</scope>
    <source>
        <strain evidence="2 3">1-3-3-3</strain>
    </source>
</reference>
<protein>
    <submittedName>
        <fullName evidence="2">Uncharacterized protein</fullName>
    </submittedName>
</protein>
<dbReference type="Proteomes" id="UP000294155">
    <property type="component" value="Unassembled WGS sequence"/>
</dbReference>
<accession>A0A4Q5LAP2</accession>
<sequence>MHTLLRRLLVAAVVLTTGCRSEKVAFDFSRPTPSSLTPAPALPAELPDRPAAAVVGSVVVAPRQAPAASRPARVQRAMKAPRPVSRPHLAPLRSHPETAAHAVVRRRPVDDGTEHRTLHLILGALLVVGGVVTGILLGGWLGVGVGAVVVLGGYYFLGLAFGGKHGWREVFQEFFNM</sequence>
<organism evidence="2 3">
    <name type="scientific">Hymenobacter persicinus</name>
    <dbReference type="NCBI Taxonomy" id="2025506"/>
    <lineage>
        <taxon>Bacteria</taxon>
        <taxon>Pseudomonadati</taxon>
        <taxon>Bacteroidota</taxon>
        <taxon>Cytophagia</taxon>
        <taxon>Cytophagales</taxon>
        <taxon>Hymenobacteraceae</taxon>
        <taxon>Hymenobacter</taxon>
    </lineage>
</organism>
<keyword evidence="1" id="KW-0812">Transmembrane</keyword>
<evidence type="ECO:0000256" key="1">
    <source>
        <dbReference type="SAM" id="Phobius"/>
    </source>
</evidence>